<sequence>MKSLFIILILFFSVNLFSQNISGKVTYVLSLEPIQEKKIDSMVAKSDFKNAKMEKMMRDIFKNTPDVNAYLEFNNQKSIYFVEDKMEVDGKAKLNMNRVLAGGDNKIYKNIKTKEYLKENLRENLLIEKKRKNGKLLKNQNR</sequence>
<proteinExistence type="predicted"/>
<dbReference type="EMBL" id="JAOSLC020000003">
    <property type="protein sequence ID" value="MDD7915638.1"/>
    <property type="molecule type" value="Genomic_DNA"/>
</dbReference>
<dbReference type="Proteomes" id="UP001151478">
    <property type="component" value="Unassembled WGS sequence"/>
</dbReference>
<keyword evidence="2" id="KW-1185">Reference proteome</keyword>
<organism evidence="1 2">
    <name type="scientific">Polaribacter ponticola</name>
    <dbReference type="NCBI Taxonomy" id="2978475"/>
    <lineage>
        <taxon>Bacteria</taxon>
        <taxon>Pseudomonadati</taxon>
        <taxon>Bacteroidota</taxon>
        <taxon>Flavobacteriia</taxon>
        <taxon>Flavobacteriales</taxon>
        <taxon>Flavobacteriaceae</taxon>
    </lineage>
</organism>
<dbReference type="RefSeq" id="WP_265726890.1">
    <property type="nucleotide sequence ID" value="NZ_JAOSLC020000003.1"/>
</dbReference>
<name>A0ABT5SC11_9FLAO</name>
<accession>A0ABT5SC11</accession>
<protein>
    <recommendedName>
        <fullName evidence="3">DUF4252 domain-containing protein</fullName>
    </recommendedName>
</protein>
<evidence type="ECO:0008006" key="3">
    <source>
        <dbReference type="Google" id="ProtNLM"/>
    </source>
</evidence>
<reference evidence="1" key="1">
    <citation type="submission" date="2023-02" db="EMBL/GenBank/DDBJ databases">
        <title>Polaribacter ponticola sp. nov., isolated from seawater.</title>
        <authorList>
            <person name="Baek J.H."/>
            <person name="Kim J.M."/>
            <person name="Choi D.G."/>
            <person name="Jeon C.O."/>
        </authorList>
    </citation>
    <scope>NUCLEOTIDE SEQUENCE</scope>
    <source>
        <strain evidence="1">MSW5</strain>
    </source>
</reference>
<gene>
    <name evidence="1" type="ORF">N5A56_014940</name>
</gene>
<evidence type="ECO:0000313" key="1">
    <source>
        <dbReference type="EMBL" id="MDD7915638.1"/>
    </source>
</evidence>
<comment type="caution">
    <text evidence="1">The sequence shown here is derived from an EMBL/GenBank/DDBJ whole genome shotgun (WGS) entry which is preliminary data.</text>
</comment>
<evidence type="ECO:0000313" key="2">
    <source>
        <dbReference type="Proteomes" id="UP001151478"/>
    </source>
</evidence>